<dbReference type="EMBL" id="CABVHY010000029">
    <property type="protein sequence ID" value="VVO30753.1"/>
    <property type="molecule type" value="Genomic_DNA"/>
</dbReference>
<organism evidence="2 3">
    <name type="scientific">Pseudomonas fluorescens</name>
    <dbReference type="NCBI Taxonomy" id="294"/>
    <lineage>
        <taxon>Bacteria</taxon>
        <taxon>Pseudomonadati</taxon>
        <taxon>Pseudomonadota</taxon>
        <taxon>Gammaproteobacteria</taxon>
        <taxon>Pseudomonadales</taxon>
        <taxon>Pseudomonadaceae</taxon>
        <taxon>Pseudomonas</taxon>
    </lineage>
</organism>
<dbReference type="CDD" id="cd06529">
    <property type="entry name" value="S24_LexA-like"/>
    <property type="match status" value="1"/>
</dbReference>
<dbReference type="EC" id="3.4.21.88" evidence="2"/>
<proteinExistence type="predicted"/>
<protein>
    <submittedName>
        <fullName evidence="2">LexA repressor</fullName>
        <ecNumber evidence="2">3.4.21.88</ecNumber>
    </submittedName>
</protein>
<dbReference type="InterPro" id="IPR036286">
    <property type="entry name" value="LexA/Signal_pep-like_sf"/>
</dbReference>
<evidence type="ECO:0000259" key="1">
    <source>
        <dbReference type="Pfam" id="PF00717"/>
    </source>
</evidence>
<dbReference type="Pfam" id="PF00717">
    <property type="entry name" value="Peptidase_S24"/>
    <property type="match status" value="1"/>
</dbReference>
<dbReference type="GO" id="GO:0004252">
    <property type="term" value="F:serine-type endopeptidase activity"/>
    <property type="evidence" value="ECO:0007669"/>
    <property type="project" value="UniProtKB-EC"/>
</dbReference>
<dbReference type="Gene3D" id="2.10.109.10">
    <property type="entry name" value="Umud Fragment, subunit A"/>
    <property type="match status" value="1"/>
</dbReference>
<gene>
    <name evidence="2" type="primary">lexA_3</name>
    <name evidence="2" type="ORF">PS723_04971</name>
</gene>
<dbReference type="InterPro" id="IPR015927">
    <property type="entry name" value="Peptidase_S24_S26A/B/C"/>
</dbReference>
<keyword evidence="2" id="KW-0378">Hydrolase</keyword>
<accession>A0A5E7EZ26</accession>
<evidence type="ECO:0000313" key="3">
    <source>
        <dbReference type="Proteomes" id="UP000379480"/>
    </source>
</evidence>
<dbReference type="Proteomes" id="UP000379480">
    <property type="component" value="Unassembled WGS sequence"/>
</dbReference>
<sequence>MEALELSNISACEMHPSDAWAGPNGFWLKVRGPSMTSSNGISFSEGMVILVAPGFDVESGQYAVAKMIDTNEATFKQFIWDSGRAFLKPLNSAFPTIEVDDEWTIVGRVMDAKWPRSVL</sequence>
<dbReference type="SUPFAM" id="SSF51306">
    <property type="entry name" value="LexA/Signal peptidase"/>
    <property type="match status" value="1"/>
</dbReference>
<dbReference type="PANTHER" id="PTHR33516:SF2">
    <property type="entry name" value="LEXA REPRESSOR-RELATED"/>
    <property type="match status" value="1"/>
</dbReference>
<dbReference type="PANTHER" id="PTHR33516">
    <property type="entry name" value="LEXA REPRESSOR"/>
    <property type="match status" value="1"/>
</dbReference>
<dbReference type="InterPro" id="IPR039418">
    <property type="entry name" value="LexA-like"/>
</dbReference>
<evidence type="ECO:0000313" key="2">
    <source>
        <dbReference type="EMBL" id="VVO30753.1"/>
    </source>
</evidence>
<feature type="domain" description="Peptidase S24/S26A/S26B/S26C" evidence="1">
    <location>
        <begin position="21"/>
        <end position="110"/>
    </location>
</feature>
<dbReference type="AlphaFoldDB" id="A0A5E7EZ26"/>
<reference evidence="2 3" key="1">
    <citation type="submission" date="2019-09" db="EMBL/GenBank/DDBJ databases">
        <authorList>
            <person name="Chandra G."/>
            <person name="Truman W A."/>
        </authorList>
    </citation>
    <scope>NUCLEOTIDE SEQUENCE [LARGE SCALE GENOMIC DNA]</scope>
    <source>
        <strain evidence="2">PS723</strain>
    </source>
</reference>
<name>A0A5E7EZ26_PSEFL</name>
<dbReference type="InterPro" id="IPR050077">
    <property type="entry name" value="LexA_repressor"/>
</dbReference>